<protein>
    <submittedName>
        <fullName evidence="1">Uncharacterized protein</fullName>
    </submittedName>
</protein>
<dbReference type="EMBL" id="PCSW01000102">
    <property type="protein sequence ID" value="PIP57397.1"/>
    <property type="molecule type" value="Genomic_DNA"/>
</dbReference>
<comment type="caution">
    <text evidence="1">The sequence shown here is derived from an EMBL/GenBank/DDBJ whole genome shotgun (WGS) entry which is preliminary data.</text>
</comment>
<dbReference type="Proteomes" id="UP000229847">
    <property type="component" value="Unassembled WGS sequence"/>
</dbReference>
<proteinExistence type="predicted"/>
<dbReference type="AlphaFoldDB" id="A0A2H0BIB0"/>
<sequence>MERLFNKYNVSEEGRRSYKLAQALRNAMFNGYAGKLVDFGKLEQNDLIRLFDETEEEINRRNAPNDNKSYC</sequence>
<reference evidence="1 2" key="1">
    <citation type="submission" date="2017-09" db="EMBL/GenBank/DDBJ databases">
        <title>Depth-based differentiation of microbial function through sediment-hosted aquifers and enrichment of novel symbionts in the deep terrestrial subsurface.</title>
        <authorList>
            <person name="Probst A.J."/>
            <person name="Ladd B."/>
            <person name="Jarett J.K."/>
            <person name="Geller-Mcgrath D.E."/>
            <person name="Sieber C.M."/>
            <person name="Emerson J.B."/>
            <person name="Anantharaman K."/>
            <person name="Thomas B.C."/>
            <person name="Malmstrom R."/>
            <person name="Stieglmeier M."/>
            <person name="Klingl A."/>
            <person name="Woyke T."/>
            <person name="Ryan C.M."/>
            <person name="Banfield J.F."/>
        </authorList>
    </citation>
    <scope>NUCLEOTIDE SEQUENCE [LARGE SCALE GENOMIC DNA]</scope>
    <source>
        <strain evidence="1">CG22_combo_CG10-13_8_21_14_all_39_10</strain>
    </source>
</reference>
<evidence type="ECO:0000313" key="1">
    <source>
        <dbReference type="EMBL" id="PIP57397.1"/>
    </source>
</evidence>
<name>A0A2H0BIB0_9BACT</name>
<gene>
    <name evidence="1" type="ORF">COX03_03375</name>
</gene>
<evidence type="ECO:0000313" key="2">
    <source>
        <dbReference type="Proteomes" id="UP000229847"/>
    </source>
</evidence>
<organism evidence="1 2">
    <name type="scientific">Candidatus Woesebacteria bacterium CG22_combo_CG10-13_8_21_14_all_39_10</name>
    <dbReference type="NCBI Taxonomy" id="1975059"/>
    <lineage>
        <taxon>Bacteria</taxon>
        <taxon>Candidatus Woeseibacteriota</taxon>
    </lineage>
</organism>
<accession>A0A2H0BIB0</accession>